<keyword evidence="3" id="KW-1185">Reference proteome</keyword>
<evidence type="ECO:0000313" key="3">
    <source>
        <dbReference type="Proteomes" id="UP000604825"/>
    </source>
</evidence>
<gene>
    <name evidence="2" type="ORF">NCGR_LOCUS37523</name>
</gene>
<sequence>MALAATPDARLVAARLGASGVRPGAPCLSRAATGLPRGAACSGLHLRYVPAPTPEPGEAGRRRLATPSLVSGITAAGAVRVHAGRSADVVAQPRVHAARAARAPLARGKQTLARRAPRVSCVRAAPTIAGGLAWCRAAAVGGLSQREGSTPGIIRCRGRGRPRPTQEQCRAFAPGGAAKAGLLSGTAAAAVAAVEALVPQAREPVLWLCGACRNALGARRIRLPQRLPARLARPPVVRPVRILLDLRRAGLRALQGARQLRRRGGRRRQAAGPRVRGVAESLTLADSASMEVEHGVEGQTTPPAVCALQEEAFHHHYQQQHQWPAQHCVASPQPQFPAASYQQALSRGRGDGLTARTRAGWTR</sequence>
<name>A0A811QAZ0_9POAL</name>
<organism evidence="2 3">
    <name type="scientific">Miscanthus lutarioriparius</name>
    <dbReference type="NCBI Taxonomy" id="422564"/>
    <lineage>
        <taxon>Eukaryota</taxon>
        <taxon>Viridiplantae</taxon>
        <taxon>Streptophyta</taxon>
        <taxon>Embryophyta</taxon>
        <taxon>Tracheophyta</taxon>
        <taxon>Spermatophyta</taxon>
        <taxon>Magnoliopsida</taxon>
        <taxon>Liliopsida</taxon>
        <taxon>Poales</taxon>
        <taxon>Poaceae</taxon>
        <taxon>PACMAD clade</taxon>
        <taxon>Panicoideae</taxon>
        <taxon>Andropogonodae</taxon>
        <taxon>Andropogoneae</taxon>
        <taxon>Saccharinae</taxon>
        <taxon>Miscanthus</taxon>
    </lineage>
</organism>
<protein>
    <submittedName>
        <fullName evidence="2">Uncharacterized protein</fullName>
    </submittedName>
</protein>
<dbReference type="AlphaFoldDB" id="A0A811QAZ0"/>
<comment type="caution">
    <text evidence="2">The sequence shown here is derived from an EMBL/GenBank/DDBJ whole genome shotgun (WGS) entry which is preliminary data.</text>
</comment>
<feature type="region of interest" description="Disordered" evidence="1">
    <location>
        <begin position="342"/>
        <end position="363"/>
    </location>
</feature>
<dbReference type="EMBL" id="CAJGYO010000009">
    <property type="protein sequence ID" value="CAD6253906.1"/>
    <property type="molecule type" value="Genomic_DNA"/>
</dbReference>
<reference evidence="2" key="1">
    <citation type="submission" date="2020-10" db="EMBL/GenBank/DDBJ databases">
        <authorList>
            <person name="Han B."/>
            <person name="Lu T."/>
            <person name="Zhao Q."/>
            <person name="Huang X."/>
            <person name="Zhao Y."/>
        </authorList>
    </citation>
    <scope>NUCLEOTIDE SEQUENCE</scope>
</reference>
<evidence type="ECO:0000256" key="1">
    <source>
        <dbReference type="SAM" id="MobiDB-lite"/>
    </source>
</evidence>
<evidence type="ECO:0000313" key="2">
    <source>
        <dbReference type="EMBL" id="CAD6253906.1"/>
    </source>
</evidence>
<proteinExistence type="predicted"/>
<accession>A0A811QAZ0</accession>
<dbReference type="Proteomes" id="UP000604825">
    <property type="component" value="Unassembled WGS sequence"/>
</dbReference>